<proteinExistence type="predicted"/>
<reference evidence="2 3" key="1">
    <citation type="submission" date="2024-07" db="EMBL/GenBank/DDBJ databases">
        <title>Novel bacterial strain Erwinia sp. OPT-41 promoting growth of various crops.</title>
        <authorList>
            <person name="Egorshina A."/>
            <person name="Lukyantsev M.A."/>
            <person name="Golubev S.N."/>
            <person name="Muratova A.Y."/>
            <person name="Bulygina E.A."/>
        </authorList>
    </citation>
    <scope>NUCLEOTIDE SEQUENCE [LARGE SCALE GENOMIC DNA]</scope>
    <source>
        <strain evidence="2 3">OPT-41</strain>
    </source>
</reference>
<feature type="region of interest" description="Disordered" evidence="1">
    <location>
        <begin position="40"/>
        <end position="61"/>
    </location>
</feature>
<dbReference type="RefSeq" id="WP_394149077.1">
    <property type="nucleotide sequence ID" value="NZ_JBGCUC010000009.1"/>
</dbReference>
<feature type="compositionally biased region" description="Polar residues" evidence="1">
    <location>
        <begin position="40"/>
        <end position="56"/>
    </location>
</feature>
<gene>
    <name evidence="2" type="ORF">AB3U87_11550</name>
</gene>
<organism evidence="2 3">
    <name type="scientific">Erwinia plantamica</name>
    <dbReference type="NCBI Taxonomy" id="3237104"/>
    <lineage>
        <taxon>Bacteria</taxon>
        <taxon>Pseudomonadati</taxon>
        <taxon>Pseudomonadota</taxon>
        <taxon>Gammaproteobacteria</taxon>
        <taxon>Enterobacterales</taxon>
        <taxon>Erwiniaceae</taxon>
        <taxon>Erwinia</taxon>
    </lineage>
</organism>
<sequence length="160" mass="16723">MADVQLTATRIDAMMLPSNFSRAYQLYVLNQSSDMQLLASQTNTASSTAEAAQQHNNEQDEQIAAQGATLEQISGDYVSKAATDAQAVAGAFGAASFTINGVQVIGARVTGFTAATGSAYRGGFSADQSYDAATAPDGLKEARQRIKALEDALRAHGLID</sequence>
<dbReference type="Gene3D" id="6.10.140.940">
    <property type="match status" value="1"/>
</dbReference>
<dbReference type="Gene3D" id="1.20.5.340">
    <property type="match status" value="1"/>
</dbReference>
<name>A0ABW7CPB0_9GAMM</name>
<comment type="caution">
    <text evidence="2">The sequence shown here is derived from an EMBL/GenBank/DDBJ whole genome shotgun (WGS) entry which is preliminary data.</text>
</comment>
<protein>
    <submittedName>
        <fullName evidence="2">DNA stabilization protein</fullName>
    </submittedName>
</protein>
<dbReference type="Proteomes" id="UP001605250">
    <property type="component" value="Unassembled WGS sequence"/>
</dbReference>
<dbReference type="EMBL" id="JBGCUC010000009">
    <property type="protein sequence ID" value="MFG6076992.1"/>
    <property type="molecule type" value="Genomic_DNA"/>
</dbReference>
<keyword evidence="3" id="KW-1185">Reference proteome</keyword>
<evidence type="ECO:0000256" key="1">
    <source>
        <dbReference type="SAM" id="MobiDB-lite"/>
    </source>
</evidence>
<accession>A0ABW7CPB0</accession>
<evidence type="ECO:0000313" key="3">
    <source>
        <dbReference type="Proteomes" id="UP001605250"/>
    </source>
</evidence>
<evidence type="ECO:0000313" key="2">
    <source>
        <dbReference type="EMBL" id="MFG6076992.1"/>
    </source>
</evidence>